<dbReference type="GO" id="GO:0006629">
    <property type="term" value="P:lipid metabolic process"/>
    <property type="evidence" value="ECO:0007669"/>
    <property type="project" value="InterPro"/>
</dbReference>
<proteinExistence type="predicted"/>
<feature type="region of interest" description="Disordered" evidence="1">
    <location>
        <begin position="1"/>
        <end position="262"/>
    </location>
</feature>
<feature type="region of interest" description="Disordered" evidence="1">
    <location>
        <begin position="835"/>
        <end position="860"/>
    </location>
</feature>
<feature type="compositionally biased region" description="Polar residues" evidence="1">
    <location>
        <begin position="34"/>
        <end position="76"/>
    </location>
</feature>
<keyword evidence="3" id="KW-1185">Reference proteome</keyword>
<feature type="region of interest" description="Disordered" evidence="1">
    <location>
        <begin position="441"/>
        <end position="464"/>
    </location>
</feature>
<feature type="compositionally biased region" description="Basic and acidic residues" evidence="1">
    <location>
        <begin position="743"/>
        <end position="768"/>
    </location>
</feature>
<dbReference type="InterPro" id="IPR003386">
    <property type="entry name" value="LACT/PDAT_acylTrfase"/>
</dbReference>
<accession>A0A0P1BS69</accession>
<sequence>MAAAEDSSKATSPVGSPPRSGSILKLPSLPAWATSRTPSPAMRSGTTSNQEGDLEGQRNQSVTTTRKSPLASTSRASPLPNGRFIPESERGWVYDDGGRADIASKRGGERRRSSLASKQWLDFKSSSKVKAGDQTATSEDRPELMRTRSRSTPATNAANVQAGLRGDALSAAASRAAPVMEEETESEQRVFQRGLDQRDVVDEDVARPSSRKNSFDASAEHGSVSFRQRRRRRSLQEASQSEAMYDEEDLKNASRSHRLQVDTEVPVRAVQVAQGASSRERADQSGAVEDVQLRVAGSHPLSPIESPPPVVHTPRGYPWRDMTMSTSSSKASSGLPTFISPSHRNPTAKQAFYDTHFGASSGWQSLSSLAEPVRHPWDTLRGKRKHAKGSGAVDPIDRVRDEAEQHAKQQQQQQSQSILNAGTNRIKEMLSGWNGLTSLGVLGPSSMSNDGPQSARNGPTPGPNTAVPSVAAAYEPELIPTVHKDPSAKRYFDNIEGNVVIMGGYRGSVLRDAETGQMLWIPIKVGVGLRRPTLELDLDVQAEANSEELVVPGESLMGIGRLVDMGGRLASRIEAGKKRPTVHSWGYDWRLSLHRSSERLREFLTKLYEESHAEESKRQGATVVAHSMGGLVALHALAQTSNPKIFDKLVLASTPFAGTANILGPFRYGDAALFNDEVCSPRATFSFRSSFSLLPRDGRCFESEDGKPFDLDFFDPNVWDDLGLTPCLEAGRFKEYQARVQSEEKTQLPALDEHRSSEASVDSRRADHAQSNNLGLDGGLDLQLAGKASSPKGGQAVAKAVQGTAEASRNIAETSKMIKDESLNALPIAPAQYRAPTTTNEEAKKNTDAAQAESTAPSEEETWAYLVRTLDETRRFHKELEDGFDEARLNDGQYPPIAILASGRTPTVRGALVRTENAPSEQSSEAESWKIGVRAGDYSRMLYEPGDGVITLRSAMDLPGSWSKLLVRGEGKLGEHHTSHRHVTLLSDVQGIGRCVEKCRLARAKQAL</sequence>
<feature type="compositionally biased region" description="Polar residues" evidence="1">
    <location>
        <begin position="150"/>
        <end position="159"/>
    </location>
</feature>
<name>A0A0P1BS69_9BASI</name>
<dbReference type="EMBL" id="CCYA01000389">
    <property type="protein sequence ID" value="CEH19526.1"/>
    <property type="molecule type" value="Genomic_DNA"/>
</dbReference>
<dbReference type="PANTHER" id="PTHR11440">
    <property type="entry name" value="LECITHIN-CHOLESTEROL ACYLTRANSFERASE-RELATED"/>
    <property type="match status" value="1"/>
</dbReference>
<protein>
    <submittedName>
        <fullName evidence="2">BCDNA.GH02384</fullName>
    </submittedName>
</protein>
<dbReference type="InterPro" id="IPR029058">
    <property type="entry name" value="AB_hydrolase_fold"/>
</dbReference>
<evidence type="ECO:0000313" key="3">
    <source>
        <dbReference type="Proteomes" id="UP000054845"/>
    </source>
</evidence>
<dbReference type="SUPFAM" id="SSF53474">
    <property type="entry name" value="alpha/beta-Hydrolases"/>
    <property type="match status" value="1"/>
</dbReference>
<dbReference type="OrthoDB" id="10250441at2759"/>
<dbReference type="Gene3D" id="3.40.50.1820">
    <property type="entry name" value="alpha/beta hydrolase"/>
    <property type="match status" value="1"/>
</dbReference>
<dbReference type="Proteomes" id="UP000054845">
    <property type="component" value="Unassembled WGS sequence"/>
</dbReference>
<feature type="compositionally biased region" description="Low complexity" evidence="1">
    <location>
        <begin position="162"/>
        <end position="177"/>
    </location>
</feature>
<dbReference type="GO" id="GO:0008374">
    <property type="term" value="F:O-acyltransferase activity"/>
    <property type="evidence" value="ECO:0007669"/>
    <property type="project" value="InterPro"/>
</dbReference>
<dbReference type="AlphaFoldDB" id="A0A0P1BS69"/>
<feature type="compositionally biased region" description="Polar residues" evidence="1">
    <location>
        <begin position="848"/>
        <end position="857"/>
    </location>
</feature>
<dbReference type="Pfam" id="PF02450">
    <property type="entry name" value="LCAT"/>
    <property type="match status" value="1"/>
</dbReference>
<feature type="region of interest" description="Disordered" evidence="1">
    <location>
        <begin position="743"/>
        <end position="805"/>
    </location>
</feature>
<feature type="compositionally biased region" description="Basic and acidic residues" evidence="1">
    <location>
        <begin position="186"/>
        <end position="206"/>
    </location>
</feature>
<reference evidence="2 3" key="1">
    <citation type="submission" date="2014-09" db="EMBL/GenBank/DDBJ databases">
        <authorList>
            <person name="Magalhaes I.L.F."/>
            <person name="Oliveira U."/>
            <person name="Santos F.R."/>
            <person name="Vidigal T.H.D.A."/>
            <person name="Brescovit A.D."/>
            <person name="Santos A.J."/>
        </authorList>
    </citation>
    <scope>NUCLEOTIDE SEQUENCE [LARGE SCALE GENOMIC DNA]</scope>
</reference>
<organism evidence="2 3">
    <name type="scientific">Ceraceosorus bombacis</name>
    <dbReference type="NCBI Taxonomy" id="401625"/>
    <lineage>
        <taxon>Eukaryota</taxon>
        <taxon>Fungi</taxon>
        <taxon>Dikarya</taxon>
        <taxon>Basidiomycota</taxon>
        <taxon>Ustilaginomycotina</taxon>
        <taxon>Exobasidiomycetes</taxon>
        <taxon>Ceraceosorales</taxon>
        <taxon>Ceraceosoraceae</taxon>
        <taxon>Ceraceosorus</taxon>
    </lineage>
</organism>
<feature type="compositionally biased region" description="Basic and acidic residues" evidence="1">
    <location>
        <begin position="86"/>
        <end position="112"/>
    </location>
</feature>
<feature type="compositionally biased region" description="Polar residues" evidence="1">
    <location>
        <begin position="445"/>
        <end position="457"/>
    </location>
</feature>
<evidence type="ECO:0000313" key="2">
    <source>
        <dbReference type="EMBL" id="CEH19526.1"/>
    </source>
</evidence>
<evidence type="ECO:0000256" key="1">
    <source>
        <dbReference type="SAM" id="MobiDB-lite"/>
    </source>
</evidence>